<evidence type="ECO:0000313" key="1">
    <source>
        <dbReference type="EMBL" id="NHR04479.1"/>
    </source>
</evidence>
<organism evidence="1 2">
    <name type="scientific">Chromobacterium fluminis</name>
    <dbReference type="NCBI Taxonomy" id="3044269"/>
    <lineage>
        <taxon>Bacteria</taxon>
        <taxon>Pseudomonadati</taxon>
        <taxon>Pseudomonadota</taxon>
        <taxon>Betaproteobacteria</taxon>
        <taxon>Neisseriales</taxon>
        <taxon>Chromobacteriaceae</taxon>
        <taxon>Chromobacterium</taxon>
    </lineage>
</organism>
<protein>
    <recommendedName>
        <fullName evidence="3">Abortive infection protein-like C-terminal domain-containing protein</fullName>
    </recommendedName>
</protein>
<keyword evidence="2" id="KW-1185">Reference proteome</keyword>
<evidence type="ECO:0000313" key="2">
    <source>
        <dbReference type="Proteomes" id="UP001515641"/>
    </source>
</evidence>
<proteinExistence type="predicted"/>
<sequence>MNQPSRICSDAWGAIRDGLECLTFHQIKATAALAGMDTSKLADVDERPGKDGKPVRPAKGVLMAAVDQVLAQMPDDKQRRFMCLTAEETLRHKPDLLPKLESDLARLGWQWIDNTLLPIELFDPADLAALPEGFHADLVKAGQRFRDGDLGGAISAACGAVDTVTASIYHSAGLGDPTADSFQQRCNRALDAHKVIEHIDTQLRELGWEEAGLKPLRENFKGALNQGAYVMQSLRSKMGDVHGTKPILKPLVYDALKWAELFVHTLARGG</sequence>
<dbReference type="EMBL" id="JAAOMA010000004">
    <property type="protein sequence ID" value="NHR04479.1"/>
    <property type="molecule type" value="Genomic_DNA"/>
</dbReference>
<dbReference type="Proteomes" id="UP001515641">
    <property type="component" value="Unassembled WGS sequence"/>
</dbReference>
<evidence type="ECO:0008006" key="3">
    <source>
        <dbReference type="Google" id="ProtNLM"/>
    </source>
</evidence>
<accession>A0ABX0KY60</accession>
<name>A0ABX0KY60_9NEIS</name>
<dbReference type="RefSeq" id="WP_166450992.1">
    <property type="nucleotide sequence ID" value="NZ_JAAOMA010000004.1"/>
</dbReference>
<reference evidence="1 2" key="1">
    <citation type="submission" date="2020-03" db="EMBL/GenBank/DDBJ databases">
        <title>Draft genome sequence of environmentally isolated cultures.</title>
        <authorList>
            <person name="Wilson H.S."/>
            <person name="De Leon M.E."/>
        </authorList>
    </citation>
    <scope>NUCLEOTIDE SEQUENCE [LARGE SCALE GENOMIC DNA]</scope>
    <source>
        <strain evidence="1 2">HSC-31F16</strain>
    </source>
</reference>
<comment type="caution">
    <text evidence="1">The sequence shown here is derived from an EMBL/GenBank/DDBJ whole genome shotgun (WGS) entry which is preliminary data.</text>
</comment>
<gene>
    <name evidence="1" type="ORF">HA052_04645</name>
</gene>